<evidence type="ECO:0000259" key="6">
    <source>
        <dbReference type="PROSITE" id="PS50128"/>
    </source>
</evidence>
<evidence type="ECO:0000256" key="3">
    <source>
        <dbReference type="ARBA" id="ARBA00023187"/>
    </source>
</evidence>
<feature type="domain" description="SURP motif" evidence="6">
    <location>
        <begin position="826"/>
        <end position="869"/>
    </location>
</feature>
<dbReference type="InterPro" id="IPR000061">
    <property type="entry name" value="Surp"/>
</dbReference>
<dbReference type="Pfam" id="PF01585">
    <property type="entry name" value="G-patch"/>
    <property type="match status" value="1"/>
</dbReference>
<keyword evidence="9" id="KW-1185">Reference proteome</keyword>
<name>A0A7L0K7C8_CHATO</name>
<dbReference type="AlphaFoldDB" id="A0A7L0K7C8"/>
<comment type="caution">
    <text evidence="8">The sequence shown here is derived from an EMBL/GenBank/DDBJ whole genome shotgun (WGS) entry which is preliminary data.</text>
</comment>
<feature type="compositionally biased region" description="Basic and acidic residues" evidence="5">
    <location>
        <begin position="26"/>
        <end position="35"/>
    </location>
</feature>
<feature type="region of interest" description="Disordered" evidence="5">
    <location>
        <begin position="26"/>
        <end position="202"/>
    </location>
</feature>
<keyword evidence="4" id="KW-0539">Nucleus</keyword>
<feature type="compositionally biased region" description="Acidic residues" evidence="5">
    <location>
        <begin position="936"/>
        <end position="948"/>
    </location>
</feature>
<feature type="compositionally biased region" description="Basic residues" evidence="5">
    <location>
        <begin position="36"/>
        <end position="45"/>
    </location>
</feature>
<feature type="compositionally biased region" description="Basic and acidic residues" evidence="5">
    <location>
        <begin position="90"/>
        <end position="195"/>
    </location>
</feature>
<feature type="compositionally biased region" description="Polar residues" evidence="5">
    <location>
        <begin position="972"/>
        <end position="992"/>
    </location>
</feature>
<feature type="region of interest" description="Disordered" evidence="5">
    <location>
        <begin position="274"/>
        <end position="326"/>
    </location>
</feature>
<dbReference type="GO" id="GO:0005654">
    <property type="term" value="C:nucleoplasm"/>
    <property type="evidence" value="ECO:0007669"/>
    <property type="project" value="TreeGrafter"/>
</dbReference>
<dbReference type="GO" id="GO:0008380">
    <property type="term" value="P:RNA splicing"/>
    <property type="evidence" value="ECO:0007669"/>
    <property type="project" value="UniProtKB-KW"/>
</dbReference>
<feature type="compositionally biased region" description="Basic and acidic residues" evidence="5">
    <location>
        <begin position="47"/>
        <end position="78"/>
    </location>
</feature>
<feature type="compositionally biased region" description="Acidic residues" evidence="5">
    <location>
        <begin position="904"/>
        <end position="928"/>
    </location>
</feature>
<dbReference type="GO" id="GO:0006397">
    <property type="term" value="P:mRNA processing"/>
    <property type="evidence" value="ECO:0007669"/>
    <property type="project" value="UniProtKB-KW"/>
</dbReference>
<dbReference type="Pfam" id="PF01805">
    <property type="entry name" value="Surp"/>
    <property type="match status" value="1"/>
</dbReference>
<proteinExistence type="predicted"/>
<feature type="region of interest" description="Disordered" evidence="5">
    <location>
        <begin position="888"/>
        <end position="953"/>
    </location>
</feature>
<dbReference type="SMART" id="SM00443">
    <property type="entry name" value="G_patch"/>
    <property type="match status" value="1"/>
</dbReference>
<dbReference type="GO" id="GO:0003723">
    <property type="term" value="F:RNA binding"/>
    <property type="evidence" value="ECO:0007669"/>
    <property type="project" value="InterPro"/>
</dbReference>
<dbReference type="Proteomes" id="UP000537522">
    <property type="component" value="Unassembled WGS sequence"/>
</dbReference>
<sequence>MASRRITRETFDAVVQDKVKRYRMERGDAVEDTIHHFKAHSRPVPRPRYEDSFHGDGRYDNAQHHPHDDWSEDPRDDYPGPSYRSTSPLIRKDNYYHEQYGRPAARDREFGRPASRDREFGRPASRDREYGRPATHDREYGRPASRDREYGLPASHDQEYGHPASHDREYGGLASHDQDYGHPDSWESTGPHEADFSSSDILGDFRSPGLMEDEYGNMESQEYDVDFGIQADSEFRPPIRRGNIGRGRALRGKRITRGTAKTKIFKGDIKTPLKKWNTKKLQPGPDQNPAVQPDQMPESAERPNQRPVTVQRPNQKLPPRPNQRPVITTQRPILRLPKPAHIFRNLNFDLVDKSDIFSTFGIQIIKWAGFHAIKNDAEFSRLFGALFELETETCAKMLASFKCSLKPEHRDYCFFTIKSLQHAALKTPKVDNEFLNMLLDKGAVKTKNCFFEIIKPFDKYIMRLQDRLLKGVTPLLMACNAYELSIKTSGFGNPREMASAFETTVSLCRKSLALLGQTFALASVFRQEKILEAVGLQEMAPAPTLFPNFDDSTLFGREYIENLKAWLEKSGYPIQMKKPEAESTVQLKKPSPDTKVTSDDCIVFLPTALQRADQKIVETIEQLVNSIVSGTLSAKERNAQKNSPEYWWVFLSDEDSLEYKYYRLKLSEMQRRTSAGREAGAEGRTLEESATESVRAMLYARKVASIKRRLFKRKRLGIIAQHGMRGRKVRRATIGTQTMLSAGTMLKHQDKHLEGSVQSKPSVSETNTSEKNSSLDATPSFQCATSSEVPLPAEERAEPEDLLAPSELFPPLPSQFPDVDAKTMETAEKLAKFVAQVGPEIEQFSIDNSADNPDLWFLQDRSSSAFKFYRMKVYELCPSINFSAVPEATDAGENAKPEERNLDISEEEEEEDEEEEEEDNEEETEFEEDISRPLEEMEQAEEGEEEDISAGRSVENLAEEMISKTGEEISTGEKQLATSSDGAIPNLSTQASAPAPGTLFPRKRISSKSLKVGMIPASKRICLIEEPKVHEPVRIAYDRPRGCPVTKKKKKPKDLEFSHKKLTNRNVGFQMLQKMGWQEGHGLGTRGKGIREPVKVGATSAGEGLGVAGEENKEDAFDVFRQRMIQMYRQKRASK</sequence>
<evidence type="ECO:0000313" key="9">
    <source>
        <dbReference type="Proteomes" id="UP000537522"/>
    </source>
</evidence>
<dbReference type="EMBL" id="VXAL01013756">
    <property type="protein sequence ID" value="NXK52886.1"/>
    <property type="molecule type" value="Genomic_DNA"/>
</dbReference>
<gene>
    <name evidence="8" type="primary">Sugp2</name>
    <name evidence="8" type="ORF">CHATOR_R07279</name>
</gene>
<dbReference type="InterPro" id="IPR000467">
    <property type="entry name" value="G_patch_dom"/>
</dbReference>
<comment type="subcellular location">
    <subcellularLocation>
        <location evidence="1">Nucleus</location>
    </subcellularLocation>
</comment>
<feature type="non-terminal residue" evidence="8">
    <location>
        <position position="1135"/>
    </location>
</feature>
<dbReference type="InterPro" id="IPR035967">
    <property type="entry name" value="SWAP/Surp_sf"/>
</dbReference>
<dbReference type="PANTHER" id="PTHR23340">
    <property type="entry name" value="ARGININE/SERINE RICH SPLICING FACTOR SF4/14"/>
    <property type="match status" value="1"/>
</dbReference>
<keyword evidence="2" id="KW-0507">mRNA processing</keyword>
<keyword evidence="3" id="KW-0508">mRNA splicing</keyword>
<feature type="domain" description="G-patch" evidence="7">
    <location>
        <begin position="1064"/>
        <end position="1110"/>
    </location>
</feature>
<organism evidence="8 9">
    <name type="scientific">Chauna torquata</name>
    <name type="common">Southern screamer</name>
    <dbReference type="NCBI Taxonomy" id="30388"/>
    <lineage>
        <taxon>Eukaryota</taxon>
        <taxon>Metazoa</taxon>
        <taxon>Chordata</taxon>
        <taxon>Craniata</taxon>
        <taxon>Vertebrata</taxon>
        <taxon>Euteleostomi</taxon>
        <taxon>Archelosauria</taxon>
        <taxon>Archosauria</taxon>
        <taxon>Dinosauria</taxon>
        <taxon>Saurischia</taxon>
        <taxon>Theropoda</taxon>
        <taxon>Coelurosauria</taxon>
        <taxon>Aves</taxon>
        <taxon>Neognathae</taxon>
        <taxon>Galloanserae</taxon>
        <taxon>Anseriformes</taxon>
        <taxon>Anhimidae</taxon>
        <taxon>Chauna</taxon>
    </lineage>
</organism>
<evidence type="ECO:0000256" key="4">
    <source>
        <dbReference type="ARBA" id="ARBA00023242"/>
    </source>
</evidence>
<feature type="compositionally biased region" description="Basic and acidic residues" evidence="5">
    <location>
        <begin position="893"/>
        <end position="903"/>
    </location>
</feature>
<evidence type="ECO:0000256" key="1">
    <source>
        <dbReference type="ARBA" id="ARBA00004123"/>
    </source>
</evidence>
<dbReference type="Gene3D" id="1.10.10.790">
    <property type="entry name" value="Surp module"/>
    <property type="match status" value="2"/>
</dbReference>
<dbReference type="InterPro" id="IPR040169">
    <property type="entry name" value="SUGP1/2"/>
</dbReference>
<dbReference type="PANTHER" id="PTHR23340:SF2">
    <property type="entry name" value="SURP AND G-PATCH DOMAIN-CONTAINING PROTEIN 2"/>
    <property type="match status" value="1"/>
</dbReference>
<feature type="region of interest" description="Disordered" evidence="5">
    <location>
        <begin position="966"/>
        <end position="1001"/>
    </location>
</feature>
<dbReference type="SMART" id="SM00648">
    <property type="entry name" value="SWAP"/>
    <property type="match status" value="2"/>
</dbReference>
<evidence type="ECO:0000256" key="5">
    <source>
        <dbReference type="SAM" id="MobiDB-lite"/>
    </source>
</evidence>
<evidence type="ECO:0000256" key="2">
    <source>
        <dbReference type="ARBA" id="ARBA00022664"/>
    </source>
</evidence>
<dbReference type="PROSITE" id="PS50174">
    <property type="entry name" value="G_PATCH"/>
    <property type="match status" value="1"/>
</dbReference>
<dbReference type="PROSITE" id="PS50128">
    <property type="entry name" value="SURP"/>
    <property type="match status" value="1"/>
</dbReference>
<accession>A0A7L0K7C8</accession>
<evidence type="ECO:0000259" key="7">
    <source>
        <dbReference type="PROSITE" id="PS50174"/>
    </source>
</evidence>
<feature type="compositionally biased region" description="Polar residues" evidence="5">
    <location>
        <begin position="756"/>
        <end position="788"/>
    </location>
</feature>
<feature type="non-terminal residue" evidence="8">
    <location>
        <position position="1"/>
    </location>
</feature>
<evidence type="ECO:0000313" key="8">
    <source>
        <dbReference type="EMBL" id="NXK52886.1"/>
    </source>
</evidence>
<reference evidence="8 9" key="1">
    <citation type="submission" date="2019-09" db="EMBL/GenBank/DDBJ databases">
        <title>Bird 10,000 Genomes (B10K) Project - Family phase.</title>
        <authorList>
            <person name="Zhang G."/>
        </authorList>
    </citation>
    <scope>NUCLEOTIDE SEQUENCE [LARGE SCALE GENOMIC DNA]</scope>
    <source>
        <strain evidence="8">B10K-DU-011-36</strain>
        <tissue evidence="8">Muscle</tissue>
    </source>
</reference>
<dbReference type="SUPFAM" id="SSF109905">
    <property type="entry name" value="Surp module (SWAP domain)"/>
    <property type="match status" value="2"/>
</dbReference>
<feature type="region of interest" description="Disordered" evidence="5">
    <location>
        <begin position="750"/>
        <end position="788"/>
    </location>
</feature>
<protein>
    <submittedName>
        <fullName evidence="8">SUGP2 protein</fullName>
    </submittedName>
</protein>